<proteinExistence type="predicted"/>
<dbReference type="GeneID" id="5880801"/>
<keyword evidence="3" id="KW-1185">Reference proteome</keyword>
<sequence>EIFSTTRMQKLLSLIKKFIHQSKIKPMLITYINNLISVVDYYLIGIEPIENIHEGLLENLLDILCESSNLFPNLIKEGEHVEFNDIRITFVTWISTLMNVLLKIIKIFTPNYLYIHFPLIHQKLMSHINSILDKVPILSINNEKYYYRQIGKNQSVSPVTFILPFYTKVLILFKLNNIEFNIPIEDCKKIVQIALFPIIFKEQIVNNEWIRNGTEVFIQYEQVVSLHFKEPLLNTIQLLQFLAERIGFDYILIEMMIGIQIINCDSLIDKEIPQYNEKIKNKRTEETHNENDNSVIREQEINHIITILNSMGEETLNEDEETTRNELLRRLQEYINLDIPVIQNQITSDETNNEEEKERKIENKEKEEVND</sequence>
<dbReference type="UniPathway" id="UPA00143"/>
<dbReference type="VEuPathDB" id="AmoebaDB:EDI_095520"/>
<reference evidence="3" key="1">
    <citation type="submission" date="2007-12" db="EMBL/GenBank/DDBJ databases">
        <title>Annotation of Entamoeba dispar SAW760.</title>
        <authorList>
            <person name="Lorenzi H."/>
            <person name="Inman J."/>
            <person name="Schobel S."/>
            <person name="Amedeo P."/>
            <person name="Caler E."/>
        </authorList>
    </citation>
    <scope>NUCLEOTIDE SEQUENCE [LARGE SCALE GENOMIC DNA]</scope>
    <source>
        <strain evidence="3">ATCC PRA-260 / SAW760</strain>
    </source>
</reference>
<feature type="region of interest" description="Disordered" evidence="1">
    <location>
        <begin position="346"/>
        <end position="371"/>
    </location>
</feature>
<dbReference type="EMBL" id="DS548649">
    <property type="protein sequence ID" value="EDR27953.1"/>
    <property type="molecule type" value="Genomic_DNA"/>
</dbReference>
<dbReference type="OrthoDB" id="15304at2759"/>
<feature type="non-terminal residue" evidence="2">
    <location>
        <position position="371"/>
    </location>
</feature>
<protein>
    <submittedName>
        <fullName evidence="2">Uncharacterized protein</fullName>
    </submittedName>
</protein>
<dbReference type="Proteomes" id="UP000008076">
    <property type="component" value="Unassembled WGS sequence"/>
</dbReference>
<dbReference type="KEGG" id="edi:EDI_095520"/>
<dbReference type="eggNOG" id="KOG1140">
    <property type="taxonomic scope" value="Eukaryota"/>
</dbReference>
<accession>B0EBZ3</accession>
<name>B0EBZ3_ENTDS</name>
<gene>
    <name evidence="2" type="ORF">EDI_095520</name>
</gene>
<evidence type="ECO:0000313" key="2">
    <source>
        <dbReference type="EMBL" id="EDR27953.1"/>
    </source>
</evidence>
<feature type="compositionally biased region" description="Basic and acidic residues" evidence="1">
    <location>
        <begin position="354"/>
        <end position="371"/>
    </location>
</feature>
<organism evidence="3">
    <name type="scientific">Entamoeba dispar (strain ATCC PRA-260 / SAW760)</name>
    <dbReference type="NCBI Taxonomy" id="370354"/>
    <lineage>
        <taxon>Eukaryota</taxon>
        <taxon>Amoebozoa</taxon>
        <taxon>Evosea</taxon>
        <taxon>Archamoebae</taxon>
        <taxon>Mastigamoebida</taxon>
        <taxon>Entamoebidae</taxon>
        <taxon>Entamoeba</taxon>
    </lineage>
</organism>
<dbReference type="AlphaFoldDB" id="B0EBZ3"/>
<dbReference type="RefSeq" id="XP_001735833.1">
    <property type="nucleotide sequence ID" value="XM_001735781.1"/>
</dbReference>
<feature type="non-terminal residue" evidence="2">
    <location>
        <position position="1"/>
    </location>
</feature>
<dbReference type="GO" id="GO:0016567">
    <property type="term" value="P:protein ubiquitination"/>
    <property type="evidence" value="ECO:0007669"/>
    <property type="project" value="UniProtKB-UniPathway"/>
</dbReference>
<evidence type="ECO:0000256" key="1">
    <source>
        <dbReference type="SAM" id="MobiDB-lite"/>
    </source>
</evidence>
<evidence type="ECO:0000313" key="3">
    <source>
        <dbReference type="Proteomes" id="UP000008076"/>
    </source>
</evidence>